<dbReference type="AlphaFoldDB" id="A0A193CB29"/>
<dbReference type="Proteomes" id="UP000093695">
    <property type="component" value="Chromosome"/>
</dbReference>
<accession>A0A193CB29</accession>
<proteinExistence type="predicted"/>
<evidence type="ECO:0000313" key="1">
    <source>
        <dbReference type="EMBL" id="ANN21568.1"/>
    </source>
</evidence>
<keyword evidence="2" id="KW-1185">Reference proteome</keyword>
<name>A0A193CB29_AMYOR</name>
<evidence type="ECO:0000313" key="2">
    <source>
        <dbReference type="Proteomes" id="UP000093695"/>
    </source>
</evidence>
<sequence length="85" mass="8153">MAGLVTVAAVAEGTVALGVVVDVGALELLLGATEVLGTAEGCGAAVPGVCSSQPASKNSAAAAQVIPSGRIVMVPPVELLLTRGE</sequence>
<protein>
    <submittedName>
        <fullName evidence="1">Uncharacterized protein</fullName>
    </submittedName>
</protein>
<organism evidence="1 2">
    <name type="scientific">Amycolatopsis orientalis</name>
    <name type="common">Nocardia orientalis</name>
    <dbReference type="NCBI Taxonomy" id="31958"/>
    <lineage>
        <taxon>Bacteria</taxon>
        <taxon>Bacillati</taxon>
        <taxon>Actinomycetota</taxon>
        <taxon>Actinomycetes</taxon>
        <taxon>Pseudonocardiales</taxon>
        <taxon>Pseudonocardiaceae</taxon>
        <taxon>Amycolatopsis</taxon>
    </lineage>
</organism>
<dbReference type="EMBL" id="CP016174">
    <property type="protein sequence ID" value="ANN21568.1"/>
    <property type="molecule type" value="Genomic_DNA"/>
</dbReference>
<reference evidence="1 2" key="1">
    <citation type="journal article" date="2015" name="Genome Announc.">
        <title>Draft Genome Sequence of Norvancomycin-Producing Strain Amycolatopsis orientalis CPCC200066.</title>
        <authorList>
            <person name="Lei X."/>
            <person name="Yuan F."/>
            <person name="Shi Y."/>
            <person name="Li X."/>
            <person name="Wang L."/>
            <person name="Hong B."/>
        </authorList>
    </citation>
    <scope>NUCLEOTIDE SEQUENCE [LARGE SCALE GENOMIC DNA]</scope>
    <source>
        <strain evidence="1 2">B-37</strain>
    </source>
</reference>
<dbReference type="KEGG" id="aori:SD37_05470"/>
<gene>
    <name evidence="1" type="ORF">SD37_05470</name>
</gene>